<evidence type="ECO:0000259" key="7">
    <source>
        <dbReference type="Pfam" id="PF13930"/>
    </source>
</evidence>
<feature type="compositionally biased region" description="Polar residues" evidence="5">
    <location>
        <begin position="484"/>
        <end position="493"/>
    </location>
</feature>
<dbReference type="Gene3D" id="3.40.570.10">
    <property type="entry name" value="Extracellular Endonuclease, subunit A"/>
    <property type="match status" value="1"/>
</dbReference>
<feature type="region of interest" description="Disordered" evidence="5">
    <location>
        <begin position="443"/>
        <end position="498"/>
    </location>
</feature>
<evidence type="ECO:0000256" key="1">
    <source>
        <dbReference type="ARBA" id="ARBA00004219"/>
    </source>
</evidence>
<dbReference type="Proteomes" id="UP000003009">
    <property type="component" value="Unassembled WGS sequence"/>
</dbReference>
<dbReference type="AlphaFoldDB" id="C4GND1"/>
<evidence type="ECO:0000256" key="3">
    <source>
        <dbReference type="ARBA" id="ARBA00022913"/>
    </source>
</evidence>
<feature type="non-terminal residue" evidence="8">
    <location>
        <position position="1"/>
    </location>
</feature>
<dbReference type="InterPro" id="IPR044929">
    <property type="entry name" value="DNA/RNA_non-sp_Endonuclease_sf"/>
</dbReference>
<sequence>AEALVPLFSKAMYGTTDPEKLTAADKQNLSNMARLFGAAVGAATSNGTANGYADVAQGLGNAQNAINNNYLTQSQTVSFEKELAACQKNDIACAEQIFAKYRSISRENSENMHIACSRGDGEGKCATTREEIYQPLRYVLDENYNGIPSERRVSDLPSYANLEDGSQQLQNITITLPWQEKAGYDITRFIVWENLNDIAYLEPDRSKAAAINRYLYKTSFNHTNQPNSLFRSSDILHWANGKYNLGKEYPKLGELPYQVINNELKGDQAWYEHAASAIQNIDYAAKNATNHVVFGTIDGIKGLIELPVTLYQNRKKIADGTERLISDPEYQQQTINAISEGAEHKWQQASRAVSNSFDAVRQGNYSDVLNDASNVIGEVAGIGGAGKVAGTASKSLSSTVRNLGGKAFNEVENAVSASKRLARDASERCFGLASCQLATATPEGIHIPRQPENLPRPIESRAHNNGSSTGGKGSTSSKGSSGTDSLQSKSGSASKHVDEAVGQATGRAAQVSTVYEQAVRNRSGSLNAELAHSSNSIIRDGSHLDKKGKLKPNVTYQAGEFEYLYQTDHLGRLKTWDAQDLQLTERAKRLYHNPNTPGKLKGDHSGHLAGDRFGGSPKLDNLVSQLQGVNLSDYKILENEWADALMKNKRVTVNVDVIYKGNNLRPDSFKVRYTIDGNFFIKEIENVK</sequence>
<dbReference type="Pfam" id="PF13930">
    <property type="entry name" value="Endonuclea_NS_2"/>
    <property type="match status" value="1"/>
</dbReference>
<keyword evidence="3" id="KW-1266">Target cell cytoplasm</keyword>
<feature type="domain" description="Type VII secretion system protein EssD-like" evidence="7">
    <location>
        <begin position="552"/>
        <end position="677"/>
    </location>
</feature>
<dbReference type="EMBL" id="ACJW02000011">
    <property type="protein sequence ID" value="EEP66521.1"/>
    <property type="molecule type" value="Genomic_DNA"/>
</dbReference>
<protein>
    <submittedName>
        <fullName evidence="8">Uncharacterized protein</fullName>
    </submittedName>
</protein>
<reference evidence="8" key="1">
    <citation type="submission" date="2009-04" db="EMBL/GenBank/DDBJ databases">
        <authorList>
            <person name="Weinstock G."/>
            <person name="Sodergren E."/>
            <person name="Clifton S."/>
            <person name="Fulton L."/>
            <person name="Fulton B."/>
            <person name="Courtney L."/>
            <person name="Fronick C."/>
            <person name="Harrison M."/>
            <person name="Strong C."/>
            <person name="Farmer C."/>
            <person name="Delahaunty K."/>
            <person name="Markovic C."/>
            <person name="Hall O."/>
            <person name="Minx P."/>
            <person name="Tomlinson C."/>
            <person name="Mitreva M."/>
            <person name="Nelson J."/>
            <person name="Hou S."/>
            <person name="Wollam A."/>
            <person name="Pepin K.H."/>
            <person name="Johnson M."/>
            <person name="Bhonagiri V."/>
            <person name="Nash W.E."/>
            <person name="Warren W."/>
            <person name="Chinwalla A."/>
            <person name="Mardis E.R."/>
            <person name="Wilson R.K."/>
        </authorList>
    </citation>
    <scope>NUCLEOTIDE SEQUENCE [LARGE SCALE GENOMIC DNA]</scope>
    <source>
        <strain evidence="8">ATCC 51147</strain>
    </source>
</reference>
<proteinExistence type="predicted"/>
<keyword evidence="9" id="KW-1185">Reference proteome</keyword>
<dbReference type="InterPro" id="IPR044927">
    <property type="entry name" value="Endonuclea_NS_2"/>
</dbReference>
<dbReference type="GO" id="GO:0090729">
    <property type="term" value="F:toxin activity"/>
    <property type="evidence" value="ECO:0007669"/>
    <property type="project" value="UniProtKB-KW"/>
</dbReference>
<keyword evidence="2" id="KW-0800">Toxin</keyword>
<evidence type="ECO:0000313" key="8">
    <source>
        <dbReference type="EMBL" id="EEP66521.1"/>
    </source>
</evidence>
<comment type="caution">
    <text evidence="8">The sequence shown here is derived from an EMBL/GenBank/DDBJ whole genome shotgun (WGS) entry which is preliminary data.</text>
</comment>
<evidence type="ECO:0000313" key="9">
    <source>
        <dbReference type="Proteomes" id="UP000003009"/>
    </source>
</evidence>
<organism evidence="8 9">
    <name type="scientific">Kingella oralis ATCC 51147</name>
    <dbReference type="NCBI Taxonomy" id="629741"/>
    <lineage>
        <taxon>Bacteria</taxon>
        <taxon>Pseudomonadati</taxon>
        <taxon>Pseudomonadota</taxon>
        <taxon>Betaproteobacteria</taxon>
        <taxon>Neisseriales</taxon>
        <taxon>Neisseriaceae</taxon>
        <taxon>Kingella</taxon>
    </lineage>
</organism>
<comment type="subcellular location">
    <subcellularLocation>
        <location evidence="1">Target cell</location>
        <location evidence="1">Target cell cytoplasm</location>
    </subcellularLocation>
</comment>
<dbReference type="Pfam" id="PF04829">
    <property type="entry name" value="PT-VENN"/>
    <property type="match status" value="1"/>
</dbReference>
<evidence type="ECO:0000256" key="4">
    <source>
        <dbReference type="ARBA" id="ARBA00023026"/>
    </source>
</evidence>
<dbReference type="HOGENOM" id="CLU_399858_0_0_4"/>
<feature type="domain" description="VENN motif-containing" evidence="6">
    <location>
        <begin position="18"/>
        <end position="72"/>
    </location>
</feature>
<dbReference type="InterPro" id="IPR006914">
    <property type="entry name" value="VENN_dom"/>
</dbReference>
<accession>C4GND1</accession>
<gene>
    <name evidence="8" type="ORF">GCWU000324_03220</name>
</gene>
<evidence type="ECO:0000256" key="5">
    <source>
        <dbReference type="SAM" id="MobiDB-lite"/>
    </source>
</evidence>
<evidence type="ECO:0000259" key="6">
    <source>
        <dbReference type="Pfam" id="PF04829"/>
    </source>
</evidence>
<evidence type="ECO:0000256" key="2">
    <source>
        <dbReference type="ARBA" id="ARBA00022656"/>
    </source>
</evidence>
<name>C4GND1_9NEIS</name>
<feature type="compositionally biased region" description="Low complexity" evidence="5">
    <location>
        <begin position="474"/>
        <end position="483"/>
    </location>
</feature>
<dbReference type="RefSeq" id="WP_003799065.1">
    <property type="nucleotide sequence ID" value="NZ_GG665874.1"/>
</dbReference>
<keyword evidence="4" id="KW-0843">Virulence</keyword>